<name>A0A554NEM9_9EURY</name>
<evidence type="ECO:0000313" key="2">
    <source>
        <dbReference type="Proteomes" id="UP000319894"/>
    </source>
</evidence>
<evidence type="ECO:0000313" key="1">
    <source>
        <dbReference type="EMBL" id="TSD15857.1"/>
    </source>
</evidence>
<keyword evidence="2" id="KW-1185">Reference proteome</keyword>
<proteinExistence type="predicted"/>
<dbReference type="AlphaFoldDB" id="A0A554NEM9"/>
<dbReference type="Proteomes" id="UP000319894">
    <property type="component" value="Unassembled WGS sequence"/>
</dbReference>
<gene>
    <name evidence="1" type="ORF">DP107_01350</name>
</gene>
<comment type="caution">
    <text evidence="1">The sequence shown here is derived from an EMBL/GenBank/DDBJ whole genome shotgun (WGS) entry which is preliminary data.</text>
</comment>
<reference evidence="1 2" key="1">
    <citation type="submission" date="2018-06" db="EMBL/GenBank/DDBJ databases">
        <title>Natronomonas sp. F16-60 a new haloarchaeon isolated from a solar saltern of Isla Cristina, Huelva, Spain.</title>
        <authorList>
            <person name="Duran-Viseras A."/>
            <person name="Sanchez-Porro C."/>
            <person name="Ventosa A."/>
        </authorList>
    </citation>
    <scope>NUCLEOTIDE SEQUENCE [LARGE SCALE GENOMIC DNA]</scope>
    <source>
        <strain evidence="1 2">F16-60</strain>
    </source>
</reference>
<dbReference type="EMBL" id="QMDX01000001">
    <property type="protein sequence ID" value="TSD15857.1"/>
    <property type="molecule type" value="Genomic_DNA"/>
</dbReference>
<organism evidence="1 2">
    <name type="scientific">Haloglomus irregulare</name>
    <dbReference type="NCBI Taxonomy" id="2234134"/>
    <lineage>
        <taxon>Archaea</taxon>
        <taxon>Methanobacteriati</taxon>
        <taxon>Methanobacteriota</taxon>
        <taxon>Stenosarchaea group</taxon>
        <taxon>Halobacteria</taxon>
        <taxon>Halobacteriales</taxon>
        <taxon>Natronomonadaceae</taxon>
        <taxon>Haloglomus</taxon>
    </lineage>
</organism>
<accession>A0A554NEM9</accession>
<dbReference type="InParanoid" id="A0A554NEM9"/>
<dbReference type="RefSeq" id="WP_144260332.1">
    <property type="nucleotide sequence ID" value="NZ_QMDX01000001.1"/>
</dbReference>
<protein>
    <submittedName>
        <fullName evidence="1">Uncharacterized protein</fullName>
    </submittedName>
</protein>
<sequence>MSYSEQVDEVIAELRAVATEYDCEVGRTGSYDVIVVGGTGETVRPIPEAVFQRARELELEASVVAIDDPTGRPEVGFEFVEPPEAPDA</sequence>